<organism evidence="2 3">
    <name type="scientific">Paragonimus skrjabini miyazakii</name>
    <dbReference type="NCBI Taxonomy" id="59628"/>
    <lineage>
        <taxon>Eukaryota</taxon>
        <taxon>Metazoa</taxon>
        <taxon>Spiralia</taxon>
        <taxon>Lophotrochozoa</taxon>
        <taxon>Platyhelminthes</taxon>
        <taxon>Trematoda</taxon>
        <taxon>Digenea</taxon>
        <taxon>Plagiorchiida</taxon>
        <taxon>Troglotremata</taxon>
        <taxon>Troglotrematidae</taxon>
        <taxon>Paragonimus</taxon>
    </lineage>
</organism>
<dbReference type="AlphaFoldDB" id="A0A8S9YY99"/>
<proteinExistence type="predicted"/>
<feature type="transmembrane region" description="Helical" evidence="1">
    <location>
        <begin position="32"/>
        <end position="55"/>
    </location>
</feature>
<keyword evidence="1" id="KW-1133">Transmembrane helix</keyword>
<name>A0A8S9YY99_9TREM</name>
<evidence type="ECO:0000313" key="3">
    <source>
        <dbReference type="Proteomes" id="UP000822476"/>
    </source>
</evidence>
<comment type="caution">
    <text evidence="2">The sequence shown here is derived from an EMBL/GenBank/DDBJ whole genome shotgun (WGS) entry which is preliminary data.</text>
</comment>
<keyword evidence="1" id="KW-0472">Membrane</keyword>
<reference evidence="2" key="1">
    <citation type="submission" date="2019-07" db="EMBL/GenBank/DDBJ databases">
        <title>Annotation for the trematode Paragonimus miyazaki's.</title>
        <authorList>
            <person name="Choi Y.-J."/>
        </authorList>
    </citation>
    <scope>NUCLEOTIDE SEQUENCE</scope>
    <source>
        <strain evidence="2">Japan</strain>
    </source>
</reference>
<accession>A0A8S9YY99</accession>
<keyword evidence="1" id="KW-0812">Transmembrane</keyword>
<dbReference type="Proteomes" id="UP000822476">
    <property type="component" value="Unassembled WGS sequence"/>
</dbReference>
<dbReference type="EMBL" id="JTDE01002056">
    <property type="protein sequence ID" value="KAF7257931.1"/>
    <property type="molecule type" value="Genomic_DNA"/>
</dbReference>
<protein>
    <submittedName>
        <fullName evidence="2">Uncharacterized protein</fullName>
    </submittedName>
</protein>
<gene>
    <name evidence="2" type="ORF">EG68_04858</name>
</gene>
<keyword evidence="3" id="KW-1185">Reference proteome</keyword>
<evidence type="ECO:0000313" key="2">
    <source>
        <dbReference type="EMBL" id="KAF7257931.1"/>
    </source>
</evidence>
<evidence type="ECO:0000256" key="1">
    <source>
        <dbReference type="SAM" id="Phobius"/>
    </source>
</evidence>
<sequence length="137" mass="14571">MLSYITGIYLLTKVEAQQNADNGSGLSPVVQGALMGVGLFVLIIGLLLFLVCCCCRPERISSSITRLKLSSANTPTESTNKAETITPQVQPVVKPSAQGGTITAEQDAVKQNKDFNLYAQSGQSLPVYAKPVNKSPQ</sequence>
<dbReference type="OrthoDB" id="6275382at2759"/>